<dbReference type="Pfam" id="PF00130">
    <property type="entry name" value="C1_1"/>
    <property type="match status" value="1"/>
</dbReference>
<evidence type="ECO:0000256" key="2">
    <source>
        <dbReference type="ARBA" id="ARBA00022833"/>
    </source>
</evidence>
<feature type="domain" description="Phorbol-ester/DAG-type" evidence="5">
    <location>
        <begin position="787"/>
        <end position="828"/>
    </location>
</feature>
<feature type="region of interest" description="Disordered" evidence="4">
    <location>
        <begin position="710"/>
        <end position="732"/>
    </location>
</feature>
<feature type="region of interest" description="Disordered" evidence="4">
    <location>
        <begin position="171"/>
        <end position="190"/>
    </location>
</feature>
<feature type="coiled-coil region" evidence="3">
    <location>
        <begin position="447"/>
        <end position="598"/>
    </location>
</feature>
<organism evidence="6 7">
    <name type="scientific">Dermatophagoides pteronyssinus</name>
    <name type="common">European house dust mite</name>
    <dbReference type="NCBI Taxonomy" id="6956"/>
    <lineage>
        <taxon>Eukaryota</taxon>
        <taxon>Metazoa</taxon>
        <taxon>Ecdysozoa</taxon>
        <taxon>Arthropoda</taxon>
        <taxon>Chelicerata</taxon>
        <taxon>Arachnida</taxon>
        <taxon>Acari</taxon>
        <taxon>Acariformes</taxon>
        <taxon>Sarcoptiformes</taxon>
        <taxon>Astigmata</taxon>
        <taxon>Psoroptidia</taxon>
        <taxon>Analgoidea</taxon>
        <taxon>Pyroglyphidae</taxon>
        <taxon>Dermatophagoidinae</taxon>
        <taxon>Dermatophagoides</taxon>
    </lineage>
</organism>
<keyword evidence="7" id="KW-1185">Reference proteome</keyword>
<gene>
    <name evidence="6" type="ORF">DERP_009367</name>
</gene>
<dbReference type="Gene3D" id="3.30.60.20">
    <property type="match status" value="1"/>
</dbReference>
<feature type="coiled-coil region" evidence="3">
    <location>
        <begin position="21"/>
        <end position="98"/>
    </location>
</feature>
<accession>A0ABQ8ITM1</accession>
<keyword evidence="3" id="KW-0175">Coiled coil</keyword>
<name>A0ABQ8ITM1_DERPT</name>
<evidence type="ECO:0000259" key="5">
    <source>
        <dbReference type="PROSITE" id="PS50081"/>
    </source>
</evidence>
<reference evidence="6 7" key="1">
    <citation type="journal article" date="2018" name="J. Allergy Clin. Immunol.">
        <title>High-quality assembly of Dermatophagoides pteronyssinus genome and transcriptome reveals a wide range of novel allergens.</title>
        <authorList>
            <person name="Liu X.Y."/>
            <person name="Yang K.Y."/>
            <person name="Wang M.Q."/>
            <person name="Kwok J.S."/>
            <person name="Zeng X."/>
            <person name="Yang Z."/>
            <person name="Xiao X.J."/>
            <person name="Lau C.P."/>
            <person name="Li Y."/>
            <person name="Huang Z.M."/>
            <person name="Ba J.G."/>
            <person name="Yim A.K."/>
            <person name="Ouyang C.Y."/>
            <person name="Ngai S.M."/>
            <person name="Chan T.F."/>
            <person name="Leung E.L."/>
            <person name="Liu L."/>
            <person name="Liu Z.G."/>
            <person name="Tsui S.K."/>
        </authorList>
    </citation>
    <scope>NUCLEOTIDE SEQUENCE [LARGE SCALE GENOMIC DNA]</scope>
    <source>
        <strain evidence="6">Derp</strain>
    </source>
</reference>
<dbReference type="Proteomes" id="UP000887458">
    <property type="component" value="Unassembled WGS sequence"/>
</dbReference>
<evidence type="ECO:0000313" key="6">
    <source>
        <dbReference type="EMBL" id="KAH9413663.1"/>
    </source>
</evidence>
<dbReference type="PROSITE" id="PS50081">
    <property type="entry name" value="ZF_DAG_PE_2"/>
    <property type="match status" value="1"/>
</dbReference>
<keyword evidence="1" id="KW-0479">Metal-binding</keyword>
<sequence>MVHRIQSCRLSDEFKIELNELIEYAEKFDEQQREINDELKRLQNDVEKFGDRERKYQDQQRKCITECRSIETEAMELMEELKSIYEEKIANIKKHYEKQFLSMVTKHKSEIQTWRSKCETVNETIHSSPTKVLKNEKIHHQQEQEVKAERKRLEERIEELQRENKRLKTRVESAENRIEQNETKRKTIENDLRKSKNECDDRDDEIRKQKSKINELETAINKQKRQLDEKETKITELKRKNEKLEKELSQVVTPIKSSWSSALTAEIPHPKITDDNASSGCGGLYSSSDNDNDDVQTLKSKLIISEHDIRAVNRRLENKTEICNILRAELSEIKQKLSDYEKGIDDEKKRSNGYSELVSTYQSELNENKHEIERKDAEIVNLKCLIDENNNNFNLKLKVNTNANNFFNDNENSKSANMNNTDNKSGSSSNQSNMELSENERKLRMKTSELNRRIDTLMKEIESCKRKNADLHYLVEKTTNDLNRSNNENEQLQKKIEKYRKLLKCCEEQLDQYNVKFPNLLNQQKSQSSDTISVLNHQIMELKKKNETLHNEVEELQTKLIEQQKLTESIVENEKLENNRLQRQLQIEQSKTERMEVEINHQQSIFDTREQELFAIKEEAAGHITKISQITKERFELETKCESMVREIELLNERLELFRANLNEKSNEIYLLEETISQQRKLIDYMQSNCKCLEKKKPFMLFSFGSKSTNTVGGNNDNNHHSSKSTEELERKLKNEREKNEFLNERLNDMIDELDQRSSDVENLKQKVQELNTQLMSKGYFEHIVGEHNFTNKTMKLPDVCVACAKSITIGSKAKKCKKCGALIHNGCRLSYNCGLSLEMVRIKSFGLGGTTPNRKHHNYDTNDYDNISDMIDNDGSIATFTDNTIATTTTADESDINSINSFPYMKE</sequence>
<dbReference type="PROSITE" id="PS00479">
    <property type="entry name" value="ZF_DAG_PE_1"/>
    <property type="match status" value="1"/>
</dbReference>
<comment type="caution">
    <text evidence="6">The sequence shown here is derived from an EMBL/GenBank/DDBJ whole genome shotgun (WGS) entry which is preliminary data.</text>
</comment>
<evidence type="ECO:0000256" key="3">
    <source>
        <dbReference type="SAM" id="Coils"/>
    </source>
</evidence>
<feature type="compositionally biased region" description="Basic and acidic residues" evidence="4">
    <location>
        <begin position="718"/>
        <end position="732"/>
    </location>
</feature>
<keyword evidence="2" id="KW-0862">Zinc</keyword>
<feature type="compositionally biased region" description="Polar residues" evidence="4">
    <location>
        <begin position="413"/>
        <end position="436"/>
    </location>
</feature>
<evidence type="ECO:0000313" key="7">
    <source>
        <dbReference type="Proteomes" id="UP000887458"/>
    </source>
</evidence>
<proteinExistence type="predicted"/>
<protein>
    <recommendedName>
        <fullName evidence="5">Phorbol-ester/DAG-type domain-containing protein</fullName>
    </recommendedName>
</protein>
<feature type="region of interest" description="Disordered" evidence="4">
    <location>
        <begin position="408"/>
        <end position="445"/>
    </location>
</feature>
<dbReference type="Gene3D" id="1.10.287.1490">
    <property type="match status" value="1"/>
</dbReference>
<evidence type="ECO:0000256" key="1">
    <source>
        <dbReference type="ARBA" id="ARBA00022723"/>
    </source>
</evidence>
<dbReference type="EMBL" id="NJHN03000120">
    <property type="protein sequence ID" value="KAH9413663.1"/>
    <property type="molecule type" value="Genomic_DNA"/>
</dbReference>
<dbReference type="InterPro" id="IPR046349">
    <property type="entry name" value="C1-like_sf"/>
</dbReference>
<dbReference type="InterPro" id="IPR002219">
    <property type="entry name" value="PKC_DAG/PE"/>
</dbReference>
<evidence type="ECO:0000256" key="4">
    <source>
        <dbReference type="SAM" id="MobiDB-lite"/>
    </source>
</evidence>
<dbReference type="PANTHER" id="PTHR18937">
    <property type="entry name" value="STRUCTURAL MAINTENANCE OF CHROMOSOMES SMC FAMILY MEMBER"/>
    <property type="match status" value="1"/>
</dbReference>
<reference evidence="6 7" key="2">
    <citation type="journal article" date="2022" name="Mol. Biol. Evol.">
        <title>Comparative Genomics Reveals Insights into the Divergent Evolution of Astigmatic Mites and Household Pest Adaptations.</title>
        <authorList>
            <person name="Xiong Q."/>
            <person name="Wan A.T."/>
            <person name="Liu X."/>
            <person name="Fung C.S."/>
            <person name="Xiao X."/>
            <person name="Malainual N."/>
            <person name="Hou J."/>
            <person name="Wang L."/>
            <person name="Wang M."/>
            <person name="Yang K.Y."/>
            <person name="Cui Y."/>
            <person name="Leung E.L."/>
            <person name="Nong W."/>
            <person name="Shin S.K."/>
            <person name="Au S.W."/>
            <person name="Jeong K.Y."/>
            <person name="Chew F.T."/>
            <person name="Hui J.H."/>
            <person name="Leung T.F."/>
            <person name="Tungtrongchitr A."/>
            <person name="Zhong N."/>
            <person name="Liu Z."/>
            <person name="Tsui S.K."/>
        </authorList>
    </citation>
    <scope>NUCLEOTIDE SEQUENCE [LARGE SCALE GENOMIC DNA]</scope>
    <source>
        <strain evidence="6">Derp</strain>
    </source>
</reference>
<feature type="coiled-coil region" evidence="3">
    <location>
        <begin position="309"/>
        <end position="392"/>
    </location>
</feature>
<feature type="coiled-coil region" evidence="3">
    <location>
        <begin position="634"/>
        <end position="668"/>
    </location>
</feature>
<dbReference type="SUPFAM" id="SSF57889">
    <property type="entry name" value="Cysteine-rich domain"/>
    <property type="match status" value="1"/>
</dbReference>